<dbReference type="EMBL" id="LNIX01000017">
    <property type="protein sequence ID" value="OXA45791.1"/>
    <property type="molecule type" value="Genomic_DNA"/>
</dbReference>
<dbReference type="Proteomes" id="UP000198287">
    <property type="component" value="Unassembled WGS sequence"/>
</dbReference>
<evidence type="ECO:0000313" key="2">
    <source>
        <dbReference type="Proteomes" id="UP000198287"/>
    </source>
</evidence>
<evidence type="ECO:0000313" key="1">
    <source>
        <dbReference type="EMBL" id="OXA45791.1"/>
    </source>
</evidence>
<organism evidence="1 2">
    <name type="scientific">Folsomia candida</name>
    <name type="common">Springtail</name>
    <dbReference type="NCBI Taxonomy" id="158441"/>
    <lineage>
        <taxon>Eukaryota</taxon>
        <taxon>Metazoa</taxon>
        <taxon>Ecdysozoa</taxon>
        <taxon>Arthropoda</taxon>
        <taxon>Hexapoda</taxon>
        <taxon>Collembola</taxon>
        <taxon>Entomobryomorpha</taxon>
        <taxon>Isotomoidea</taxon>
        <taxon>Isotomidae</taxon>
        <taxon>Proisotominae</taxon>
        <taxon>Folsomia</taxon>
    </lineage>
</organism>
<dbReference type="AlphaFoldDB" id="A0A226DMF9"/>
<dbReference type="OrthoDB" id="5967017at2759"/>
<accession>A0A226DMF9</accession>
<reference evidence="1 2" key="1">
    <citation type="submission" date="2015-12" db="EMBL/GenBank/DDBJ databases">
        <title>The genome of Folsomia candida.</title>
        <authorList>
            <person name="Faddeeva A."/>
            <person name="Derks M.F."/>
            <person name="Anvar Y."/>
            <person name="Smit S."/>
            <person name="Van Straalen N."/>
            <person name="Roelofs D."/>
        </authorList>
    </citation>
    <scope>NUCLEOTIDE SEQUENCE [LARGE SCALE GENOMIC DNA]</scope>
    <source>
        <strain evidence="1 2">VU population</strain>
        <tissue evidence="1">Whole body</tissue>
    </source>
</reference>
<sequence length="107" mass="12459">MGAAVPWYAQRYSLASRNIRLIAWMLRFVARCRRAKTGSGNLTQEELWNAEKVVTRMIQSETFGEERWKNKAHLKIKRSADGLLVVEAKLVNSEDERNYKFPILLPH</sequence>
<gene>
    <name evidence="1" type="ORF">Fcan01_19433</name>
</gene>
<proteinExistence type="predicted"/>
<name>A0A226DMF9_FOLCA</name>
<keyword evidence="2" id="KW-1185">Reference proteome</keyword>
<comment type="caution">
    <text evidence="1">The sequence shown here is derived from an EMBL/GenBank/DDBJ whole genome shotgun (WGS) entry which is preliminary data.</text>
</comment>
<protein>
    <submittedName>
        <fullName evidence="1">Uncharacterized protein</fullName>
    </submittedName>
</protein>